<dbReference type="AlphaFoldDB" id="A0A252F7L8"/>
<evidence type="ECO:0008006" key="4">
    <source>
        <dbReference type="Google" id="ProtNLM"/>
    </source>
</evidence>
<keyword evidence="1" id="KW-0732">Signal</keyword>
<keyword evidence="3" id="KW-1185">Reference proteome</keyword>
<dbReference type="PROSITE" id="PS51257">
    <property type="entry name" value="PROKAR_LIPOPROTEIN"/>
    <property type="match status" value="1"/>
</dbReference>
<evidence type="ECO:0000313" key="3">
    <source>
        <dbReference type="Proteomes" id="UP000194903"/>
    </source>
</evidence>
<evidence type="ECO:0000313" key="2">
    <source>
        <dbReference type="EMBL" id="OUM21746.1"/>
    </source>
</evidence>
<gene>
    <name evidence="2" type="ORF">CBW42_00490</name>
</gene>
<dbReference type="Proteomes" id="UP000194903">
    <property type="component" value="Unassembled WGS sequence"/>
</dbReference>
<feature type="signal peptide" evidence="1">
    <location>
        <begin position="1"/>
        <end position="23"/>
    </location>
</feature>
<accession>A0A252F7L8</accession>
<dbReference type="EMBL" id="NHOC01000001">
    <property type="protein sequence ID" value="OUM21746.1"/>
    <property type="molecule type" value="Genomic_DNA"/>
</dbReference>
<evidence type="ECO:0000256" key="1">
    <source>
        <dbReference type="SAM" id="SignalP"/>
    </source>
</evidence>
<reference evidence="2 3" key="1">
    <citation type="submission" date="2017-05" db="EMBL/GenBank/DDBJ databases">
        <title>Butyricicoccus porcorum sp. nov. a butyrate-producing bacterium from the swine intestinal tract.</title>
        <authorList>
            <person name="Trachsel J."/>
            <person name="Humphrey S."/>
            <person name="Allen H.K."/>
        </authorList>
    </citation>
    <scope>NUCLEOTIDE SEQUENCE [LARGE SCALE GENOMIC DNA]</scope>
    <source>
        <strain evidence="2">BB10</strain>
    </source>
</reference>
<organism evidence="2 3">
    <name type="scientific">Butyricicoccus porcorum</name>
    <dbReference type="NCBI Taxonomy" id="1945634"/>
    <lineage>
        <taxon>Bacteria</taxon>
        <taxon>Bacillati</taxon>
        <taxon>Bacillota</taxon>
        <taxon>Clostridia</taxon>
        <taxon>Eubacteriales</taxon>
        <taxon>Butyricicoccaceae</taxon>
        <taxon>Butyricicoccus</taxon>
    </lineage>
</organism>
<dbReference type="RefSeq" id="WP_087016707.1">
    <property type="nucleotide sequence ID" value="NZ_NHOC01000001.1"/>
</dbReference>
<feature type="chain" id="PRO_5012264954" description="DUF4367 domain-containing protein" evidence="1">
    <location>
        <begin position="24"/>
        <end position="246"/>
    </location>
</feature>
<sequence>MKRKYAWCALLLGALLLTGCSNAKTVYETDNLRAVRSTDGGVTTLDVYCTFAGAELSEAARGNLKELPVVTEEEVTLSDGQTYGVQTMEQESSWHTGLFQSWEQLEELLGLSLVQSTAVQYPADGNHFYVQYSENEGSVAITCAQTEQDAMTISPDIFFYLDTQGKQYITGGMEVSKQVAHETYAPIEGKQVEIFADDSTQAAKILVQENNILYVWNLTCGMQEAKQFADTLAWPVPEATRNITRG</sequence>
<comment type="caution">
    <text evidence="2">The sequence shown here is derived from an EMBL/GenBank/DDBJ whole genome shotgun (WGS) entry which is preliminary data.</text>
</comment>
<protein>
    <recommendedName>
        <fullName evidence="4">DUF4367 domain-containing protein</fullName>
    </recommendedName>
</protein>
<proteinExistence type="predicted"/>
<name>A0A252F7L8_9FIRM</name>